<comment type="similarity">
    <text evidence="1 3">Belongs to the HAD-like hydrolase superfamily. S-2-haloalkanoic acid dehalogenase family.</text>
</comment>
<comment type="function">
    <text evidence="3">Catalyzes the hydrolytic dehalogenation of small (S)-2-haloalkanoic acids to yield the corresponding (R)-2-hydroxyalkanoic acids.</text>
</comment>
<dbReference type="InterPro" id="IPR036412">
    <property type="entry name" value="HAD-like_sf"/>
</dbReference>
<dbReference type="InterPro" id="IPR023214">
    <property type="entry name" value="HAD_sf"/>
</dbReference>
<gene>
    <name evidence="4" type="ORF">SAMN05192565_11591</name>
</gene>
<evidence type="ECO:0000256" key="2">
    <source>
        <dbReference type="ARBA" id="ARBA00022801"/>
    </source>
</evidence>
<dbReference type="PANTHER" id="PTHR43316:SF3">
    <property type="entry name" value="HALOACID DEHALOGENASE, TYPE II (AFU_ORTHOLOGUE AFUA_2G07750)-RELATED"/>
    <property type="match status" value="1"/>
</dbReference>
<dbReference type="EC" id="3.8.1.2" evidence="3"/>
<dbReference type="EMBL" id="FOPM01000015">
    <property type="protein sequence ID" value="SFG89473.1"/>
    <property type="molecule type" value="Genomic_DNA"/>
</dbReference>
<evidence type="ECO:0000256" key="1">
    <source>
        <dbReference type="ARBA" id="ARBA00008106"/>
    </source>
</evidence>
<dbReference type="Gene3D" id="1.10.150.240">
    <property type="entry name" value="Putative phosphatase, domain 2"/>
    <property type="match status" value="1"/>
</dbReference>
<keyword evidence="2 3" id="KW-0378">Hydrolase</keyword>
<accession>A0A1I2VK36</accession>
<dbReference type="Pfam" id="PF00702">
    <property type="entry name" value="Hydrolase"/>
    <property type="match status" value="1"/>
</dbReference>
<dbReference type="InterPro" id="IPR023198">
    <property type="entry name" value="PGP-like_dom2"/>
</dbReference>
<dbReference type="Gene3D" id="3.40.50.1000">
    <property type="entry name" value="HAD superfamily/HAD-like"/>
    <property type="match status" value="1"/>
</dbReference>
<proteinExistence type="inferred from homology"/>
<dbReference type="RefSeq" id="WP_091972758.1">
    <property type="nucleotide sequence ID" value="NZ_FOPM01000015.1"/>
</dbReference>
<dbReference type="PRINTS" id="PR00413">
    <property type="entry name" value="HADHALOGNASE"/>
</dbReference>
<name>A0A1I2VK36_9HYPH</name>
<dbReference type="SFLD" id="SFLDS00003">
    <property type="entry name" value="Haloacid_Dehalogenase"/>
    <property type="match status" value="1"/>
</dbReference>
<dbReference type="InterPro" id="IPR006328">
    <property type="entry name" value="2-HAD"/>
</dbReference>
<comment type="catalytic activity">
    <reaction evidence="3">
        <text>an (S)-2-haloacid + H2O = a (2R)-2-hydroxycarboxylate + a halide anion + H(+)</text>
        <dbReference type="Rhea" id="RHEA:11192"/>
        <dbReference type="ChEBI" id="CHEBI:15377"/>
        <dbReference type="ChEBI" id="CHEBI:15378"/>
        <dbReference type="ChEBI" id="CHEBI:16042"/>
        <dbReference type="ChEBI" id="CHEBI:58314"/>
        <dbReference type="ChEBI" id="CHEBI:137405"/>
        <dbReference type="EC" id="3.8.1.2"/>
    </reaction>
</comment>
<dbReference type="OrthoDB" id="7989657at2"/>
<evidence type="ECO:0000313" key="4">
    <source>
        <dbReference type="EMBL" id="SFG89473.1"/>
    </source>
</evidence>
<evidence type="ECO:0000256" key="3">
    <source>
        <dbReference type="RuleBase" id="RU368077"/>
    </source>
</evidence>
<dbReference type="NCBIfam" id="TIGR01493">
    <property type="entry name" value="HAD-SF-IA-v2"/>
    <property type="match status" value="1"/>
</dbReference>
<reference evidence="5" key="1">
    <citation type="submission" date="2016-10" db="EMBL/GenBank/DDBJ databases">
        <authorList>
            <person name="Varghese N."/>
            <person name="Submissions S."/>
        </authorList>
    </citation>
    <scope>NUCLEOTIDE SEQUENCE [LARGE SCALE GENOMIC DNA]</scope>
    <source>
        <strain evidence="5">Gh-105</strain>
    </source>
</reference>
<sequence length="235" mass="24500">MIPTTDSRPGVVRPKVVTFDIIGTVFSLEPLRVALVELGLSAASVEFLYTATLRDAFALAVTGGFAPFRAVMAGCLDEVLARESVAASAEAKRAALDRMARLPPHDDAGAAFAALRAAGIRIFALSNGAAETTRGLFDTADLGGRIERILSVEQVGLSKPRPEVYRFAAETAGVAPAEMALVATHPWDIHGAKAAGLVGAYVARGLPYSPVLRPPDVTGETLLDAARGLVNLPVA</sequence>
<dbReference type="SFLD" id="SFLDG01129">
    <property type="entry name" value="C1.5:_HAD__Beta-PGM__Phosphata"/>
    <property type="match status" value="1"/>
</dbReference>
<dbReference type="STRING" id="582675.SAMN05192565_11591"/>
<dbReference type="InterPro" id="IPR051540">
    <property type="entry name" value="S-2-haloacid_dehalogenase"/>
</dbReference>
<dbReference type="SUPFAM" id="SSF56784">
    <property type="entry name" value="HAD-like"/>
    <property type="match status" value="1"/>
</dbReference>
<dbReference type="GO" id="GO:0018784">
    <property type="term" value="F:(S)-2-haloacid dehalogenase activity"/>
    <property type="evidence" value="ECO:0007669"/>
    <property type="project" value="UniProtKB-UniRule"/>
</dbReference>
<dbReference type="PANTHER" id="PTHR43316">
    <property type="entry name" value="HYDROLASE, HALOACID DELAHOGENASE-RELATED"/>
    <property type="match status" value="1"/>
</dbReference>
<evidence type="ECO:0000313" key="5">
    <source>
        <dbReference type="Proteomes" id="UP000199229"/>
    </source>
</evidence>
<protein>
    <recommendedName>
        <fullName evidence="3">(S)-2-haloacid dehalogenase</fullName>
        <ecNumber evidence="3">3.8.1.2</ecNumber>
    </recommendedName>
    <alternativeName>
        <fullName evidence="3">2-haloalkanoic acid dehalogenase</fullName>
    </alternativeName>
    <alternativeName>
        <fullName evidence="3">Halocarboxylic acid halidohydrolase</fullName>
    </alternativeName>
    <alternativeName>
        <fullName evidence="3">L-2-haloacid dehalogenase</fullName>
    </alternativeName>
</protein>
<dbReference type="InterPro" id="IPR006439">
    <property type="entry name" value="HAD-SF_hydro_IA"/>
</dbReference>
<dbReference type="Proteomes" id="UP000199229">
    <property type="component" value="Unassembled WGS sequence"/>
</dbReference>
<keyword evidence="5" id="KW-1185">Reference proteome</keyword>
<dbReference type="AlphaFoldDB" id="A0A1I2VK36"/>
<organism evidence="4 5">
    <name type="scientific">Methylobacterium gossipiicola</name>
    <dbReference type="NCBI Taxonomy" id="582675"/>
    <lineage>
        <taxon>Bacteria</taxon>
        <taxon>Pseudomonadati</taxon>
        <taxon>Pseudomonadota</taxon>
        <taxon>Alphaproteobacteria</taxon>
        <taxon>Hyphomicrobiales</taxon>
        <taxon>Methylobacteriaceae</taxon>
        <taxon>Methylobacterium</taxon>
    </lineage>
</organism>
<dbReference type="NCBIfam" id="TIGR01428">
    <property type="entry name" value="HAD_type_II"/>
    <property type="match status" value="1"/>
</dbReference>